<proteinExistence type="predicted"/>
<dbReference type="GO" id="GO:0120147">
    <property type="term" value="F:formylglycine-generating oxidase activity"/>
    <property type="evidence" value="ECO:0007669"/>
    <property type="project" value="TreeGrafter"/>
</dbReference>
<dbReference type="Proteomes" id="UP000326903">
    <property type="component" value="Unassembled WGS sequence"/>
</dbReference>
<evidence type="ECO:0000259" key="1">
    <source>
        <dbReference type="Pfam" id="PF03781"/>
    </source>
</evidence>
<dbReference type="SUPFAM" id="SSF56436">
    <property type="entry name" value="C-type lectin-like"/>
    <property type="match status" value="1"/>
</dbReference>
<comment type="caution">
    <text evidence="2">The sequence shown here is derived from an EMBL/GenBank/DDBJ whole genome shotgun (WGS) entry which is preliminary data.</text>
</comment>
<dbReference type="AlphaFoldDB" id="A0A5J5IFG3"/>
<dbReference type="InterPro" id="IPR042095">
    <property type="entry name" value="SUMF_sf"/>
</dbReference>
<gene>
    <name evidence="2" type="ORF">FW778_16015</name>
</gene>
<dbReference type="EMBL" id="VYQF01000005">
    <property type="protein sequence ID" value="KAA9037599.1"/>
    <property type="molecule type" value="Genomic_DNA"/>
</dbReference>
<dbReference type="PANTHER" id="PTHR23150:SF19">
    <property type="entry name" value="FORMYLGLYCINE-GENERATING ENZYME"/>
    <property type="match status" value="1"/>
</dbReference>
<dbReference type="InterPro" id="IPR005532">
    <property type="entry name" value="SUMF_dom"/>
</dbReference>
<dbReference type="Pfam" id="PF03781">
    <property type="entry name" value="FGE-sulfatase"/>
    <property type="match status" value="1"/>
</dbReference>
<sequence length="937" mass="106043">MQKQLPLLLLSGSIFLFSKNCEAQDVAGLKNIQVDHLTVSNIKDNDNQSLHLDKTIPLVDFELNGKYCTPSHEDEWQQKLAVSFEADQGFSPGFKGMVSFKNISNDTITISNVVPLGRSNDKVFITGFGDNGLSRTHLFLPNRKPVNVIVPDNAWELGFSESPVNNNLSVCALARRVRKGFEKGSMGRFETTLYPGGSVSYSLYADLYKGKWQQGLRVMFQQRSLYDVKTFDDSLYHRKDLEWIRKSYVVHLLMSWDNQFYDSKDHTYHVINFLKKGLPLYGGDDVVGIWPTWPSLGIDQRNQFDLFRDLPGGLSKIKALADSCHKMNTNMFICYNPWDGSTRGEGHLSGLADIIRETNSDGAVLDTQGASSHELQAAADSVKPGVIMYPEGMAVPRDMQGVVAGRVHNALYYAPMLNLNKFIKPEFAIFRVAEVYKEPIRREFSLSFFNGYGTEINMFSPGMPANLDDEYRYLGQTVRILRENATNFTGKAYTPLISTNRDSIWVNEWPSASKTIYTIYSIIPGGYNGSLFEIKNKPATHLVDIWHHQELNAKPDGDHSLALVQTDAFNSSWLGTNNEGAVDCIAQLPEFLNTNLSGDILTINADKGTEIKVWKGVPSYDTKPVVFKPGMHSIHLTDLFGRYEGKFVIQLFNEDELLDERVYEIAPGTPRLITDIEPTVPATRVLNGMVTIPAGSFKFHTTHGDDFISYPNFNEDSVYQMPSFFMDKFPVTNKQFKEFLDATNYQPEDTANFLKNWINKNIPVGMENFPVVYVSYEDAKAYAKWAGKRLPSEIEWQYAAQTPHLNEWPWKQKNPVKWTSEVVTNTLTVKKPAGIDSTYSNLGEGKMYPVGKYKRGANPYGLQDLVGCVWQLTNDIYQSGSYRYILMKGGSYFNPSSSWWYVQGGPRPLTYRQFLLRVSPGFERNATVGFRCVKGRR</sequence>
<name>A0A5J5IFG3_9BACT</name>
<dbReference type="RefSeq" id="WP_150415834.1">
    <property type="nucleotide sequence ID" value="NZ_VYQF01000005.1"/>
</dbReference>
<accession>A0A5J5IFG3</accession>
<feature type="domain" description="Sulfatase-modifying factor enzyme-like" evidence="1">
    <location>
        <begin position="687"/>
        <end position="934"/>
    </location>
</feature>
<dbReference type="InterPro" id="IPR051043">
    <property type="entry name" value="Sulfatase_Mod_Factor_Kinase"/>
</dbReference>
<evidence type="ECO:0000313" key="3">
    <source>
        <dbReference type="Proteomes" id="UP000326903"/>
    </source>
</evidence>
<protein>
    <submittedName>
        <fullName evidence="2">Formylglycine-generating enzyme family protein</fullName>
    </submittedName>
</protein>
<keyword evidence="3" id="KW-1185">Reference proteome</keyword>
<evidence type="ECO:0000313" key="2">
    <source>
        <dbReference type="EMBL" id="KAA9037599.1"/>
    </source>
</evidence>
<dbReference type="InterPro" id="IPR016187">
    <property type="entry name" value="CTDL_fold"/>
</dbReference>
<organism evidence="2 3">
    <name type="scientific">Ginsengibacter hankyongi</name>
    <dbReference type="NCBI Taxonomy" id="2607284"/>
    <lineage>
        <taxon>Bacteria</taxon>
        <taxon>Pseudomonadati</taxon>
        <taxon>Bacteroidota</taxon>
        <taxon>Chitinophagia</taxon>
        <taxon>Chitinophagales</taxon>
        <taxon>Chitinophagaceae</taxon>
        <taxon>Ginsengibacter</taxon>
    </lineage>
</organism>
<reference evidence="2 3" key="1">
    <citation type="submission" date="2019-09" db="EMBL/GenBank/DDBJ databases">
        <title>Draft genome sequence of Ginsengibacter sp. BR5-29.</title>
        <authorList>
            <person name="Im W.-T."/>
        </authorList>
    </citation>
    <scope>NUCLEOTIDE SEQUENCE [LARGE SCALE GENOMIC DNA]</scope>
    <source>
        <strain evidence="2 3">BR5-29</strain>
    </source>
</reference>
<dbReference type="Gene3D" id="3.90.1580.10">
    <property type="entry name" value="paralog of FGE (formylglycine-generating enzyme)"/>
    <property type="match status" value="1"/>
</dbReference>
<dbReference type="PANTHER" id="PTHR23150">
    <property type="entry name" value="SULFATASE MODIFYING FACTOR 1, 2"/>
    <property type="match status" value="1"/>
</dbReference>